<accession>A0A0F9FCM4</accession>
<protein>
    <submittedName>
        <fullName evidence="1">Uncharacterized protein</fullName>
    </submittedName>
</protein>
<comment type="caution">
    <text evidence="1">The sequence shown here is derived from an EMBL/GenBank/DDBJ whole genome shotgun (WGS) entry which is preliminary data.</text>
</comment>
<proteinExistence type="predicted"/>
<dbReference type="EMBL" id="LAZR01021786">
    <property type="protein sequence ID" value="KKL84134.1"/>
    <property type="molecule type" value="Genomic_DNA"/>
</dbReference>
<name>A0A0F9FCM4_9ZZZZ</name>
<reference evidence="1" key="1">
    <citation type="journal article" date="2015" name="Nature">
        <title>Complex archaea that bridge the gap between prokaryotes and eukaryotes.</title>
        <authorList>
            <person name="Spang A."/>
            <person name="Saw J.H."/>
            <person name="Jorgensen S.L."/>
            <person name="Zaremba-Niedzwiedzka K."/>
            <person name="Martijn J."/>
            <person name="Lind A.E."/>
            <person name="van Eijk R."/>
            <person name="Schleper C."/>
            <person name="Guy L."/>
            <person name="Ettema T.J."/>
        </authorList>
    </citation>
    <scope>NUCLEOTIDE SEQUENCE</scope>
</reference>
<dbReference type="AlphaFoldDB" id="A0A0F9FCM4"/>
<organism evidence="1">
    <name type="scientific">marine sediment metagenome</name>
    <dbReference type="NCBI Taxonomy" id="412755"/>
    <lineage>
        <taxon>unclassified sequences</taxon>
        <taxon>metagenomes</taxon>
        <taxon>ecological metagenomes</taxon>
    </lineage>
</organism>
<gene>
    <name evidence="1" type="ORF">LCGC14_1967760</name>
</gene>
<evidence type="ECO:0000313" key="1">
    <source>
        <dbReference type="EMBL" id="KKL84134.1"/>
    </source>
</evidence>
<sequence length="96" mass="11076">MKAEDTIMSWERIRMILQEQDKKGQHDNMFRLEAIAQAQAEISFKAGQADGRLLSDDTRLGHYRAGIKEVVKWIRKSGLLPSDYVAKLKEWGIDNE</sequence>